<organism evidence="2 3">
    <name type="scientific">Aspergillus puulaauensis</name>
    <dbReference type="NCBI Taxonomy" id="1220207"/>
    <lineage>
        <taxon>Eukaryota</taxon>
        <taxon>Fungi</taxon>
        <taxon>Dikarya</taxon>
        <taxon>Ascomycota</taxon>
        <taxon>Pezizomycotina</taxon>
        <taxon>Eurotiomycetes</taxon>
        <taxon>Eurotiomycetidae</taxon>
        <taxon>Eurotiales</taxon>
        <taxon>Aspergillaceae</taxon>
        <taxon>Aspergillus</taxon>
    </lineage>
</organism>
<accession>A0A7R7XQI7</accession>
<evidence type="ECO:0000313" key="3">
    <source>
        <dbReference type="Proteomes" id="UP000654913"/>
    </source>
</evidence>
<evidence type="ECO:0000313" key="2">
    <source>
        <dbReference type="EMBL" id="BCS25867.1"/>
    </source>
</evidence>
<dbReference type="KEGG" id="apuu:APUU_50578A"/>
<feature type="compositionally biased region" description="Polar residues" evidence="1">
    <location>
        <begin position="86"/>
        <end position="103"/>
    </location>
</feature>
<keyword evidence="3" id="KW-1185">Reference proteome</keyword>
<dbReference type="AlphaFoldDB" id="A0A7R7XQI7"/>
<dbReference type="EMBL" id="AP024447">
    <property type="protein sequence ID" value="BCS25867.1"/>
    <property type="molecule type" value="Genomic_DNA"/>
</dbReference>
<name>A0A7R7XQI7_9EURO</name>
<dbReference type="GeneID" id="64975872"/>
<dbReference type="Proteomes" id="UP000654913">
    <property type="component" value="Chromosome 5"/>
</dbReference>
<proteinExistence type="predicted"/>
<protein>
    <submittedName>
        <fullName evidence="2">Uncharacterized protein</fullName>
    </submittedName>
</protein>
<feature type="compositionally biased region" description="Low complexity" evidence="1">
    <location>
        <begin position="43"/>
        <end position="79"/>
    </location>
</feature>
<gene>
    <name evidence="2" type="ORF">APUU_50578A</name>
</gene>
<reference evidence="2" key="1">
    <citation type="submission" date="2021-01" db="EMBL/GenBank/DDBJ databases">
        <authorList>
            <consortium name="Aspergillus puulaauensis MK2 genome sequencing consortium"/>
            <person name="Kazuki M."/>
            <person name="Futagami T."/>
        </authorList>
    </citation>
    <scope>NUCLEOTIDE SEQUENCE</scope>
    <source>
        <strain evidence="2">MK2</strain>
    </source>
</reference>
<feature type="region of interest" description="Disordered" evidence="1">
    <location>
        <begin position="1"/>
        <end position="106"/>
    </location>
</feature>
<evidence type="ECO:0000256" key="1">
    <source>
        <dbReference type="SAM" id="MobiDB-lite"/>
    </source>
</evidence>
<dbReference type="OrthoDB" id="4588567at2759"/>
<dbReference type="RefSeq" id="XP_041558061.1">
    <property type="nucleotide sequence ID" value="XM_041705590.1"/>
</dbReference>
<sequence length="207" mass="22768">MRPSQASAPSLSLLYTSFQPRPEEDTANNNNNHPYNFKEYYCSTTSAPTSPLSSTSTITSSSPTLSSSPTSPSLSPTSLHHIRNPRSISDKLNPSSPSYNHNHGTGIILRRRPSNIDTALRQERSRASLNTIERQGLDLLEPRPVDLDTVGINTQMQLHTSQTRLPVHDCRDHGRLSSGSQEGLDRVRLSQPKFVMGGIFEVMEGSG</sequence>
<feature type="compositionally biased region" description="Low complexity" evidence="1">
    <location>
        <begin position="1"/>
        <end position="14"/>
    </location>
</feature>
<reference evidence="2" key="2">
    <citation type="submission" date="2021-02" db="EMBL/GenBank/DDBJ databases">
        <title>Aspergillus puulaauensis MK2 genome sequence.</title>
        <authorList>
            <person name="Futagami T."/>
            <person name="Mori K."/>
            <person name="Kadooka C."/>
            <person name="Tanaka T."/>
        </authorList>
    </citation>
    <scope>NUCLEOTIDE SEQUENCE</scope>
    <source>
        <strain evidence="2">MK2</strain>
    </source>
</reference>